<proteinExistence type="predicted"/>
<gene>
    <name evidence="2" type="ORF">NKI33_31395</name>
</gene>
<sequence length="127" mass="13605">MASPTAEEDQEKPLDPEVEKVRRKLVRFVGINLGLLFLALMVVIGALVYKARNAPATSPPLAGDIQTPAGELASGDIVLPVGAKVVSQSLSGNHVSIDAELTDGGRAIFIYDIAERRLIGRFAIRNR</sequence>
<keyword evidence="1" id="KW-1133">Transmembrane helix</keyword>
<evidence type="ECO:0000313" key="2">
    <source>
        <dbReference type="EMBL" id="MER8937449.1"/>
    </source>
</evidence>
<comment type="caution">
    <text evidence="2">The sequence shown here is derived from an EMBL/GenBank/DDBJ whole genome shotgun (WGS) entry which is preliminary data.</text>
</comment>
<protein>
    <submittedName>
        <fullName evidence="2">Fimbrial protein</fullName>
    </submittedName>
</protein>
<accession>A0ABV1YR55</accession>
<evidence type="ECO:0000256" key="1">
    <source>
        <dbReference type="SAM" id="Phobius"/>
    </source>
</evidence>
<dbReference type="Proteomes" id="UP001464387">
    <property type="component" value="Unassembled WGS sequence"/>
</dbReference>
<keyword evidence="3" id="KW-1185">Reference proteome</keyword>
<keyword evidence="1" id="KW-0472">Membrane</keyword>
<keyword evidence="1" id="KW-0812">Transmembrane</keyword>
<reference evidence="2 3" key="1">
    <citation type="journal article" date="2024" name="Proc. Natl. Acad. Sci. U.S.A.">
        <title>The evolutionary genomics of adaptation to stress in wild rhizobium bacteria.</title>
        <authorList>
            <person name="Kehlet-Delgado H."/>
            <person name="Montoya A.P."/>
            <person name="Jensen K.T."/>
            <person name="Wendlandt C.E."/>
            <person name="Dexheimer C."/>
            <person name="Roberts M."/>
            <person name="Torres Martinez L."/>
            <person name="Friesen M.L."/>
            <person name="Griffitts J.S."/>
            <person name="Porter S.S."/>
        </authorList>
    </citation>
    <scope>NUCLEOTIDE SEQUENCE [LARGE SCALE GENOMIC DNA]</scope>
    <source>
        <strain evidence="2 3">M0729</strain>
    </source>
</reference>
<evidence type="ECO:0000313" key="3">
    <source>
        <dbReference type="Proteomes" id="UP001464387"/>
    </source>
</evidence>
<organism evidence="2 3">
    <name type="scientific">Mesorhizobium opportunistum</name>
    <dbReference type="NCBI Taxonomy" id="593909"/>
    <lineage>
        <taxon>Bacteria</taxon>
        <taxon>Pseudomonadati</taxon>
        <taxon>Pseudomonadota</taxon>
        <taxon>Alphaproteobacteria</taxon>
        <taxon>Hyphomicrobiales</taxon>
        <taxon>Phyllobacteriaceae</taxon>
        <taxon>Mesorhizobium</taxon>
    </lineage>
</organism>
<name>A0ABV1YR55_9HYPH</name>
<feature type="transmembrane region" description="Helical" evidence="1">
    <location>
        <begin position="28"/>
        <end position="49"/>
    </location>
</feature>
<dbReference type="EMBL" id="JAMYPJ010000076">
    <property type="protein sequence ID" value="MER8937449.1"/>
    <property type="molecule type" value="Genomic_DNA"/>
</dbReference>
<dbReference type="RefSeq" id="WP_287389300.1">
    <property type="nucleotide sequence ID" value="NZ_JAMYMY010000072.1"/>
</dbReference>